<organism evidence="2 3">
    <name type="scientific">Trametes cubensis</name>
    <dbReference type="NCBI Taxonomy" id="1111947"/>
    <lineage>
        <taxon>Eukaryota</taxon>
        <taxon>Fungi</taxon>
        <taxon>Dikarya</taxon>
        <taxon>Basidiomycota</taxon>
        <taxon>Agaricomycotina</taxon>
        <taxon>Agaricomycetes</taxon>
        <taxon>Polyporales</taxon>
        <taxon>Polyporaceae</taxon>
        <taxon>Trametes</taxon>
    </lineage>
</organism>
<dbReference type="PANTHER" id="PTHR24410:SF23">
    <property type="entry name" value="BTB DOMAIN-CONTAINING PROTEIN-RELATED"/>
    <property type="match status" value="1"/>
</dbReference>
<reference evidence="2" key="1">
    <citation type="submission" date="2022-11" db="EMBL/GenBank/DDBJ databases">
        <title>Genome Sequence of Cubamyces cubensis.</title>
        <authorList>
            <person name="Buettner E."/>
        </authorList>
    </citation>
    <scope>NUCLEOTIDE SEQUENCE</scope>
    <source>
        <strain evidence="2">MPL-01</strain>
    </source>
</reference>
<dbReference type="CDD" id="cd18186">
    <property type="entry name" value="BTB_POZ_ZBTB_KLHL-like"/>
    <property type="match status" value="3"/>
</dbReference>
<name>A0AAD7U0Q9_9APHY</name>
<dbReference type="EMBL" id="JAPEVG010000038">
    <property type="protein sequence ID" value="KAJ8490228.1"/>
    <property type="molecule type" value="Genomic_DNA"/>
</dbReference>
<dbReference type="SUPFAM" id="SSF54695">
    <property type="entry name" value="POZ domain"/>
    <property type="match status" value="1"/>
</dbReference>
<sequence>MSRPPSPDASASTGPSGPSALFNQSSADFILRTSDGVDFRVHSQILAQASPFFATMLSLPQAAPQAPQDVAGEPQLQPKHEYKATVEPRADISEDSVTLDALLQLVYPVPKTAMDDPAQMLLLVKAAQKYDLALPLQILCQWLMAAVPHQPLLVWAAACRAGLEDIARHAATELSKRDALDLSSKPNAEAMPFVDSLGPMDDISAANYFRLKRFLRCKGKPVDGESLLLLSPTSAERGETTPCGVPFERFATDIPSTDILCRPAPGEESTEPLRAHEAVLSVHSTVLKARLAGHEDPVSSDRASGSPLDSPPCRSLHFDEDEAVVSALLTVCYHGRASLNIPRPLTMLTKLLKAEEKYDMKDIAHWTQAAWDERAFHSPLEAYFAAIANGLEDHAKGAALKAVERPLLLTSAYISVMETTSAPIYHRFLKFIDAYRQVVQSHYHPLIQTLRGNISPAKGIRKSTPTGTIDLASARSALHRLEDVSSTGAPGTLELETLEDILRSISKDMLLSTAQAPIDSVRAPPLSYESVERPNPCRSLVSFPSLLAPNFVLPEALSSALTKHRGNVLVSLLPETRSISDAECLVEGLEPRLAGVVVGKRHGSALALSPNFPSTPDSSPRTMSRLPDDSQLVPTPLLDIPVEASTPFNQSSADIILKTSDHILFRVHSQILAQASPVFADMFELPQPERGSSSPPTIDVSENGETLDLLLRLLYPTPKKHLKMDDPAHLVPALKAAQKYEMALPVEAMSERLISIIPRDPLQVWAAACRTGIENIAFEAAAALKVSSRSTASQAAASRQDATEALAMMENLGDMNDISAADYLRLKRFLRAPQEQVNGGDLRLLSPLPSESKLSSIRQPPFSTDLPQTDVLCRSTRPGDAPQTILAHQAIIAVHSQTLRTRLVNLRADGSVGESLAGTLVLDFDDDPDVVSALLSACYEGFSGLPSSLGPLGRLLLAARKYEMRQIERMACMAWDELAEENPLTAFYTAVNHGLKEQAKSAAKSAFRRCTLDAYQPEMEHTSALAYHRLLTFYDSCLQVIRGQLRQGSDRLPVSTALALCGGQHYSSYQFASVNTNIMKNAIAGTSVSIGNIETISLGVRHALQQALQGSLTTCGNNHVTGGFRDLTSSVIELLTSLPEEVERAIHESEFELP</sequence>
<gene>
    <name evidence="2" type="ORF">ONZ51_g2429</name>
</gene>
<feature type="domain" description="BTB" evidence="1">
    <location>
        <begin position="27"/>
        <end position="107"/>
    </location>
</feature>
<dbReference type="InterPro" id="IPR051481">
    <property type="entry name" value="BTB-POZ/Galectin-3-binding"/>
</dbReference>
<protein>
    <recommendedName>
        <fullName evidence="1">BTB domain-containing protein</fullName>
    </recommendedName>
</protein>
<dbReference type="InterPro" id="IPR000210">
    <property type="entry name" value="BTB/POZ_dom"/>
</dbReference>
<proteinExistence type="predicted"/>
<evidence type="ECO:0000259" key="1">
    <source>
        <dbReference type="PROSITE" id="PS50097"/>
    </source>
</evidence>
<comment type="caution">
    <text evidence="2">The sequence shown here is derived from an EMBL/GenBank/DDBJ whole genome shotgun (WGS) entry which is preliminary data.</text>
</comment>
<dbReference type="Proteomes" id="UP001215151">
    <property type="component" value="Unassembled WGS sequence"/>
</dbReference>
<dbReference type="PANTHER" id="PTHR24410">
    <property type="entry name" value="HL07962P-RELATED"/>
    <property type="match status" value="1"/>
</dbReference>
<feature type="domain" description="BTB" evidence="1">
    <location>
        <begin position="653"/>
        <end position="715"/>
    </location>
</feature>
<evidence type="ECO:0000313" key="3">
    <source>
        <dbReference type="Proteomes" id="UP001215151"/>
    </source>
</evidence>
<dbReference type="Pfam" id="PF00651">
    <property type="entry name" value="BTB"/>
    <property type="match status" value="2"/>
</dbReference>
<dbReference type="Gene3D" id="3.30.710.10">
    <property type="entry name" value="Potassium Channel Kv1.1, Chain A"/>
    <property type="match status" value="4"/>
</dbReference>
<accession>A0AAD7U0Q9</accession>
<dbReference type="SMART" id="SM00225">
    <property type="entry name" value="BTB"/>
    <property type="match status" value="4"/>
</dbReference>
<dbReference type="InterPro" id="IPR011333">
    <property type="entry name" value="SKP1/BTB/POZ_sf"/>
</dbReference>
<keyword evidence="3" id="KW-1185">Reference proteome</keyword>
<dbReference type="PROSITE" id="PS50097">
    <property type="entry name" value="BTB"/>
    <property type="match status" value="3"/>
</dbReference>
<dbReference type="AlphaFoldDB" id="A0AAD7U0Q9"/>
<feature type="domain" description="BTB" evidence="1">
    <location>
        <begin position="869"/>
        <end position="947"/>
    </location>
</feature>
<evidence type="ECO:0000313" key="2">
    <source>
        <dbReference type="EMBL" id="KAJ8490228.1"/>
    </source>
</evidence>